<dbReference type="PROSITE" id="PS50950">
    <property type="entry name" value="ZF_THAP"/>
    <property type="match status" value="1"/>
</dbReference>
<keyword evidence="9" id="KW-1185">Reference proteome</keyword>
<gene>
    <name evidence="8" type="ORF">NQ317_015948</name>
</gene>
<proteinExistence type="predicted"/>
<evidence type="ECO:0000256" key="6">
    <source>
        <dbReference type="SAM" id="Coils"/>
    </source>
</evidence>
<evidence type="ECO:0000313" key="8">
    <source>
        <dbReference type="EMBL" id="KAJ8978700.1"/>
    </source>
</evidence>
<keyword evidence="3" id="KW-0862">Zinc</keyword>
<dbReference type="Proteomes" id="UP001162164">
    <property type="component" value="Unassembled WGS sequence"/>
</dbReference>
<feature type="coiled-coil region" evidence="6">
    <location>
        <begin position="271"/>
        <end position="331"/>
    </location>
</feature>
<keyword evidence="6" id="KW-0175">Coiled coil</keyword>
<evidence type="ECO:0000256" key="4">
    <source>
        <dbReference type="ARBA" id="ARBA00023125"/>
    </source>
</evidence>
<sequence length="337" mass="39007">MNTQLNSSYLISRNLKSKNLTNVNEPLDDSERSKKWMNAIESHLREVKSKRNLSVCETHFAPEDVNKDYRTTLSNGDVHIIPRKIPILKSSAIPCVFQNEEIDINNTGNAMQIDQTEIQANPNVQPIYQNSEIHGNLTKTEGTDENLSVTNNTIYTFHNLRQDIIESNLRYGWAVSLIHEGILFVHIISDRIPIIAFVDNSMNVTVRALDISITKKLSDVTCFEDFCNYLNSLAQLTPCVGIEDILARRHEHCEKLIQSLCTGMNLTKRCENCKRSRKNEKENERKKLQRAERKKVQQKRNRVLHIIKQKCSRLEIKYAKLRMEMDQIIEKNDSLNK</sequence>
<dbReference type="EMBL" id="JAPWTJ010000409">
    <property type="protein sequence ID" value="KAJ8978700.1"/>
    <property type="molecule type" value="Genomic_DNA"/>
</dbReference>
<dbReference type="InterPro" id="IPR006612">
    <property type="entry name" value="THAP_Znf"/>
</dbReference>
<keyword evidence="4 5" id="KW-0238">DNA-binding</keyword>
<evidence type="ECO:0000256" key="1">
    <source>
        <dbReference type="ARBA" id="ARBA00022723"/>
    </source>
</evidence>
<name>A0ABQ9JKJ3_9CUCU</name>
<accession>A0ABQ9JKJ3</accession>
<feature type="domain" description="THAP-type" evidence="7">
    <location>
        <begin position="1"/>
        <end position="97"/>
    </location>
</feature>
<dbReference type="Pfam" id="PF05485">
    <property type="entry name" value="THAP"/>
    <property type="match status" value="1"/>
</dbReference>
<evidence type="ECO:0000256" key="3">
    <source>
        <dbReference type="ARBA" id="ARBA00022833"/>
    </source>
</evidence>
<protein>
    <recommendedName>
        <fullName evidence="7">THAP-type domain-containing protein</fullName>
    </recommendedName>
</protein>
<organism evidence="8 9">
    <name type="scientific">Molorchus minor</name>
    <dbReference type="NCBI Taxonomy" id="1323400"/>
    <lineage>
        <taxon>Eukaryota</taxon>
        <taxon>Metazoa</taxon>
        <taxon>Ecdysozoa</taxon>
        <taxon>Arthropoda</taxon>
        <taxon>Hexapoda</taxon>
        <taxon>Insecta</taxon>
        <taxon>Pterygota</taxon>
        <taxon>Neoptera</taxon>
        <taxon>Endopterygota</taxon>
        <taxon>Coleoptera</taxon>
        <taxon>Polyphaga</taxon>
        <taxon>Cucujiformia</taxon>
        <taxon>Chrysomeloidea</taxon>
        <taxon>Cerambycidae</taxon>
        <taxon>Lamiinae</taxon>
        <taxon>Monochamini</taxon>
        <taxon>Molorchus</taxon>
    </lineage>
</organism>
<evidence type="ECO:0000256" key="5">
    <source>
        <dbReference type="PROSITE-ProRule" id="PRU00309"/>
    </source>
</evidence>
<evidence type="ECO:0000256" key="2">
    <source>
        <dbReference type="ARBA" id="ARBA00022771"/>
    </source>
</evidence>
<keyword evidence="1" id="KW-0479">Metal-binding</keyword>
<reference evidence="8" key="1">
    <citation type="journal article" date="2023" name="Insect Mol. Biol.">
        <title>Genome sequencing provides insights into the evolution of gene families encoding plant cell wall-degrading enzymes in longhorned beetles.</title>
        <authorList>
            <person name="Shin N.R."/>
            <person name="Okamura Y."/>
            <person name="Kirsch R."/>
            <person name="Pauchet Y."/>
        </authorList>
    </citation>
    <scope>NUCLEOTIDE SEQUENCE</scope>
    <source>
        <strain evidence="8">MMC_N1</strain>
    </source>
</reference>
<comment type="caution">
    <text evidence="8">The sequence shown here is derived from an EMBL/GenBank/DDBJ whole genome shotgun (WGS) entry which is preliminary data.</text>
</comment>
<evidence type="ECO:0000259" key="7">
    <source>
        <dbReference type="PROSITE" id="PS50950"/>
    </source>
</evidence>
<keyword evidence="2 5" id="KW-0863">Zinc-finger</keyword>
<evidence type="ECO:0000313" key="9">
    <source>
        <dbReference type="Proteomes" id="UP001162164"/>
    </source>
</evidence>